<comment type="caution">
    <text evidence="2">The sequence shown here is derived from an EMBL/GenBank/DDBJ whole genome shotgun (WGS) entry which is preliminary data.</text>
</comment>
<organism evidence="2 3">
    <name type="scientific">Caldimonas mangrovi</name>
    <dbReference type="NCBI Taxonomy" id="2944811"/>
    <lineage>
        <taxon>Bacteria</taxon>
        <taxon>Pseudomonadati</taxon>
        <taxon>Pseudomonadota</taxon>
        <taxon>Betaproteobacteria</taxon>
        <taxon>Burkholderiales</taxon>
        <taxon>Sphaerotilaceae</taxon>
        <taxon>Caldimonas</taxon>
    </lineage>
</organism>
<name>A0ABT0YWP5_9BURK</name>
<feature type="signal peptide" evidence="1">
    <location>
        <begin position="1"/>
        <end position="23"/>
    </location>
</feature>
<protein>
    <submittedName>
        <fullName evidence="2">Uncharacterized protein</fullName>
    </submittedName>
</protein>
<dbReference type="EMBL" id="JAMKFE010000025">
    <property type="protein sequence ID" value="MCM5682859.1"/>
    <property type="molecule type" value="Genomic_DNA"/>
</dbReference>
<gene>
    <name evidence="2" type="ORF">M8A51_25320</name>
</gene>
<dbReference type="Proteomes" id="UP001165541">
    <property type="component" value="Unassembled WGS sequence"/>
</dbReference>
<sequence>MNASRRIWVVAAVLGAGCPSVFAQPGLPQRNLRIELRQGDQTELARQGASASGSVVISSHRTVNAQGGVTVHTTRRESVTRGDGTQQVLVLNGGRAGIRLAQQQPLQWYQVIWNARDGATLVPSKVMLEAGRGFTVQPRWPGGGEPVTVEIAAESSRFNDPTSGMQDRPLREGGTTLTRVQVPLGEWVTIADTLEEQHTIERGNWSSAEARGSRRSVVQMRVTAP</sequence>
<evidence type="ECO:0000313" key="3">
    <source>
        <dbReference type="Proteomes" id="UP001165541"/>
    </source>
</evidence>
<evidence type="ECO:0000256" key="1">
    <source>
        <dbReference type="SAM" id="SignalP"/>
    </source>
</evidence>
<keyword evidence="1" id="KW-0732">Signal</keyword>
<feature type="chain" id="PRO_5045287305" evidence="1">
    <location>
        <begin position="24"/>
        <end position="225"/>
    </location>
</feature>
<keyword evidence="3" id="KW-1185">Reference proteome</keyword>
<proteinExistence type="predicted"/>
<dbReference type="RefSeq" id="WP_251781401.1">
    <property type="nucleotide sequence ID" value="NZ_JAMKFE010000025.1"/>
</dbReference>
<accession>A0ABT0YWP5</accession>
<evidence type="ECO:0000313" key="2">
    <source>
        <dbReference type="EMBL" id="MCM5682859.1"/>
    </source>
</evidence>
<dbReference type="PROSITE" id="PS51257">
    <property type="entry name" value="PROKAR_LIPOPROTEIN"/>
    <property type="match status" value="1"/>
</dbReference>
<reference evidence="2" key="1">
    <citation type="submission" date="2022-05" db="EMBL/GenBank/DDBJ databases">
        <title>Schlegelella sp. nov., isolated from mangrove soil.</title>
        <authorList>
            <person name="Liu Y."/>
            <person name="Ge X."/>
            <person name="Liu W."/>
        </authorList>
    </citation>
    <scope>NUCLEOTIDE SEQUENCE</scope>
    <source>
        <strain evidence="2">S2-27</strain>
    </source>
</reference>